<reference evidence="2" key="1">
    <citation type="journal article" date="2012" name="Nat. Genet.">
        <title>Lifestyle transitions in plant pathogenic Colletotrichum fungi deciphered by genome and transcriptome analyses.</title>
        <authorList>
            <person name="O'Connell R.J."/>
            <person name="Thon M.R."/>
            <person name="Hacquard S."/>
            <person name="Amyotte S.G."/>
            <person name="Kleemann J."/>
            <person name="Torres M.F."/>
            <person name="Damm U."/>
            <person name="Buiate E.A."/>
            <person name="Epstein L."/>
            <person name="Alkan N."/>
            <person name="Altmueller J."/>
            <person name="Alvarado-Balderrama L."/>
            <person name="Bauser C.A."/>
            <person name="Becker C."/>
            <person name="Birren B.W."/>
            <person name="Chen Z."/>
            <person name="Choi J."/>
            <person name="Crouch J.A."/>
            <person name="Duvick J.P."/>
            <person name="Farman M.A."/>
            <person name="Gan P."/>
            <person name="Heiman D."/>
            <person name="Henrissat B."/>
            <person name="Howard R.J."/>
            <person name="Kabbage M."/>
            <person name="Koch C."/>
            <person name="Kracher B."/>
            <person name="Kubo Y."/>
            <person name="Law A.D."/>
            <person name="Lebrun M.-H."/>
            <person name="Lee Y.-H."/>
            <person name="Miyara I."/>
            <person name="Moore N."/>
            <person name="Neumann U."/>
            <person name="Nordstroem K."/>
            <person name="Panaccione D.G."/>
            <person name="Panstruga R."/>
            <person name="Place M."/>
            <person name="Proctor R.H."/>
            <person name="Prusky D."/>
            <person name="Rech G."/>
            <person name="Reinhardt R."/>
            <person name="Rollins J.A."/>
            <person name="Rounsley S."/>
            <person name="Schardl C.L."/>
            <person name="Schwartz D.C."/>
            <person name="Shenoy N."/>
            <person name="Shirasu K."/>
            <person name="Sikhakolli U.R."/>
            <person name="Stueber K."/>
            <person name="Sukno S.A."/>
            <person name="Sweigard J.A."/>
            <person name="Takano Y."/>
            <person name="Takahara H."/>
            <person name="Trail F."/>
            <person name="van der Does H.C."/>
            <person name="Voll L.M."/>
            <person name="Will I."/>
            <person name="Young S."/>
            <person name="Zeng Q."/>
            <person name="Zhang J."/>
            <person name="Zhou S."/>
            <person name="Dickman M.B."/>
            <person name="Schulze-Lefert P."/>
            <person name="Ver Loren van Themaat E."/>
            <person name="Ma L.-J."/>
            <person name="Vaillancourt L.J."/>
        </authorList>
    </citation>
    <scope>NUCLEOTIDE SEQUENCE [LARGE SCALE GENOMIC DNA]</scope>
    <source>
        <strain evidence="2">IMI 349063</strain>
    </source>
</reference>
<organism evidence="1 2">
    <name type="scientific">Colletotrichum higginsianum (strain IMI 349063)</name>
    <name type="common">Crucifer anthracnose fungus</name>
    <dbReference type="NCBI Taxonomy" id="759273"/>
    <lineage>
        <taxon>Eukaryota</taxon>
        <taxon>Fungi</taxon>
        <taxon>Dikarya</taxon>
        <taxon>Ascomycota</taxon>
        <taxon>Pezizomycotina</taxon>
        <taxon>Sordariomycetes</taxon>
        <taxon>Hypocreomycetidae</taxon>
        <taxon>Glomerellales</taxon>
        <taxon>Glomerellaceae</taxon>
        <taxon>Colletotrichum</taxon>
        <taxon>Colletotrichum destructivum species complex</taxon>
    </lineage>
</organism>
<dbReference type="EMBL" id="CACQ02008219">
    <property type="protein sequence ID" value="CCF45970.1"/>
    <property type="molecule type" value="Genomic_DNA"/>
</dbReference>
<dbReference type="Proteomes" id="UP000007174">
    <property type="component" value="Unassembled WGS sequence"/>
</dbReference>
<accession>H1W0F7</accession>
<gene>
    <name evidence="1" type="ORF">CH063_14876</name>
</gene>
<evidence type="ECO:0000313" key="1">
    <source>
        <dbReference type="EMBL" id="CCF45970.1"/>
    </source>
</evidence>
<dbReference type="HOGENOM" id="CLU_2114655_0_0_1"/>
<proteinExistence type="predicted"/>
<feature type="non-terminal residue" evidence="1">
    <location>
        <position position="1"/>
    </location>
</feature>
<protein>
    <submittedName>
        <fullName evidence="1">Uncharacterized protein</fullName>
    </submittedName>
</protein>
<sequence length="115" mass="11925">GVVKEDDAVATRDVFEEELLELRVVILLDGVVVDEVLLGRGREIADDGKGVAVEVEVGLAAADVMEEGLSGTVAVVPAGGPFRIDCVVGGRVIRWRGIEVQGCADVAAGDCIDGH</sequence>
<name>H1W0F7_COLHI</name>
<dbReference type="AlphaFoldDB" id="H1W0F7"/>
<evidence type="ECO:0000313" key="2">
    <source>
        <dbReference type="Proteomes" id="UP000007174"/>
    </source>
</evidence>